<reference evidence="2" key="1">
    <citation type="journal article" date="2019" name="bioRxiv">
        <title>The Genome of the Zebra Mussel, Dreissena polymorpha: A Resource for Invasive Species Research.</title>
        <authorList>
            <person name="McCartney M.A."/>
            <person name="Auch B."/>
            <person name="Kono T."/>
            <person name="Mallez S."/>
            <person name="Zhang Y."/>
            <person name="Obille A."/>
            <person name="Becker A."/>
            <person name="Abrahante J.E."/>
            <person name="Garbe J."/>
            <person name="Badalamenti J.P."/>
            <person name="Herman A."/>
            <person name="Mangelson H."/>
            <person name="Liachko I."/>
            <person name="Sullivan S."/>
            <person name="Sone E.D."/>
            <person name="Koren S."/>
            <person name="Silverstein K.A.T."/>
            <person name="Beckman K.B."/>
            <person name="Gohl D.M."/>
        </authorList>
    </citation>
    <scope>NUCLEOTIDE SEQUENCE</scope>
    <source>
        <strain evidence="2">Duluth1</strain>
        <tissue evidence="2">Whole animal</tissue>
    </source>
</reference>
<organism evidence="2 3">
    <name type="scientific">Dreissena polymorpha</name>
    <name type="common">Zebra mussel</name>
    <name type="synonym">Mytilus polymorpha</name>
    <dbReference type="NCBI Taxonomy" id="45954"/>
    <lineage>
        <taxon>Eukaryota</taxon>
        <taxon>Metazoa</taxon>
        <taxon>Spiralia</taxon>
        <taxon>Lophotrochozoa</taxon>
        <taxon>Mollusca</taxon>
        <taxon>Bivalvia</taxon>
        <taxon>Autobranchia</taxon>
        <taxon>Heteroconchia</taxon>
        <taxon>Euheterodonta</taxon>
        <taxon>Imparidentia</taxon>
        <taxon>Neoheterodontei</taxon>
        <taxon>Myida</taxon>
        <taxon>Dreissenoidea</taxon>
        <taxon>Dreissenidae</taxon>
        <taxon>Dreissena</taxon>
    </lineage>
</organism>
<name>A0A9D4HE47_DREPO</name>
<dbReference type="GO" id="GO:0005886">
    <property type="term" value="C:plasma membrane"/>
    <property type="evidence" value="ECO:0007669"/>
    <property type="project" value="TreeGrafter"/>
</dbReference>
<protein>
    <submittedName>
        <fullName evidence="2">Uncharacterized protein</fullName>
    </submittedName>
</protein>
<evidence type="ECO:0000256" key="1">
    <source>
        <dbReference type="SAM" id="MobiDB-lite"/>
    </source>
</evidence>
<evidence type="ECO:0000313" key="2">
    <source>
        <dbReference type="EMBL" id="KAH3831749.1"/>
    </source>
</evidence>
<reference evidence="2" key="2">
    <citation type="submission" date="2020-11" db="EMBL/GenBank/DDBJ databases">
        <authorList>
            <person name="McCartney M.A."/>
            <person name="Auch B."/>
            <person name="Kono T."/>
            <person name="Mallez S."/>
            <person name="Becker A."/>
            <person name="Gohl D.M."/>
            <person name="Silverstein K.A.T."/>
            <person name="Koren S."/>
            <person name="Bechman K.B."/>
            <person name="Herman A."/>
            <person name="Abrahante J.E."/>
            <person name="Garbe J."/>
        </authorList>
    </citation>
    <scope>NUCLEOTIDE SEQUENCE</scope>
    <source>
        <strain evidence="2">Duluth1</strain>
        <tissue evidence="2">Whole animal</tissue>
    </source>
</reference>
<dbReference type="AlphaFoldDB" id="A0A9D4HE47"/>
<dbReference type="GO" id="GO:0072345">
    <property type="term" value="F:NAADP-sensitive calcium-release channel activity"/>
    <property type="evidence" value="ECO:0007669"/>
    <property type="project" value="TreeGrafter"/>
</dbReference>
<gene>
    <name evidence="2" type="ORF">DPMN_105019</name>
</gene>
<dbReference type="PANTHER" id="PTHR12127">
    <property type="entry name" value="MUCOLIPIN"/>
    <property type="match status" value="1"/>
</dbReference>
<comment type="caution">
    <text evidence="2">The sequence shown here is derived from an EMBL/GenBank/DDBJ whole genome shotgun (WGS) entry which is preliminary data.</text>
</comment>
<feature type="region of interest" description="Disordered" evidence="1">
    <location>
        <begin position="1"/>
        <end position="67"/>
    </location>
</feature>
<evidence type="ECO:0000313" key="3">
    <source>
        <dbReference type="Proteomes" id="UP000828390"/>
    </source>
</evidence>
<dbReference type="GO" id="GO:0005765">
    <property type="term" value="C:lysosomal membrane"/>
    <property type="evidence" value="ECO:0007669"/>
    <property type="project" value="TreeGrafter"/>
</dbReference>
<keyword evidence="3" id="KW-1185">Reference proteome</keyword>
<proteinExistence type="predicted"/>
<feature type="compositionally biased region" description="Low complexity" evidence="1">
    <location>
        <begin position="50"/>
        <end position="64"/>
    </location>
</feature>
<sequence>MEVMENVVANDQTLGLEGGEHLAAQDIEHPHSTSYRQRAHTRNERERAKSPIQKQPQNSSSSKPKLSRVRSFYTPYMEEKLLRRLKFFFMGPHEKVTARRKCPWKLIVQILKIVLVTVQVRK</sequence>
<accession>A0A9D4HE47</accession>
<dbReference type="PANTHER" id="PTHR12127:SF7">
    <property type="entry name" value="SD02261P"/>
    <property type="match status" value="1"/>
</dbReference>
<dbReference type="Proteomes" id="UP000828390">
    <property type="component" value="Unassembled WGS sequence"/>
</dbReference>
<dbReference type="EMBL" id="JAIWYP010000004">
    <property type="protein sequence ID" value="KAH3831749.1"/>
    <property type="molecule type" value="Genomic_DNA"/>
</dbReference>
<dbReference type="InterPro" id="IPR039031">
    <property type="entry name" value="Mucolipin"/>
</dbReference>